<dbReference type="SMART" id="SM00904">
    <property type="entry name" value="Flavokinase"/>
    <property type="match status" value="1"/>
</dbReference>
<dbReference type="PANTHER" id="PTHR22749:SF6">
    <property type="entry name" value="RIBOFLAVIN KINASE"/>
    <property type="match status" value="1"/>
</dbReference>
<dbReference type="FunFam" id="2.40.30.30:FF:000003">
    <property type="entry name" value="Riboflavin biosynthesis protein"/>
    <property type="match status" value="1"/>
</dbReference>
<dbReference type="UniPathway" id="UPA00277">
    <property type="reaction ID" value="UER00407"/>
</dbReference>
<evidence type="ECO:0000256" key="7">
    <source>
        <dbReference type="ARBA" id="ARBA00022695"/>
    </source>
</evidence>
<dbReference type="EC" id="2.7.1.26" evidence="15"/>
<dbReference type="NCBIfam" id="NF004160">
    <property type="entry name" value="PRK05627.1-3"/>
    <property type="match status" value="1"/>
</dbReference>
<comment type="pathway">
    <text evidence="2 15">Cofactor biosynthesis; FAD biosynthesis; FAD from FMN: step 1/1.</text>
</comment>
<dbReference type="InterPro" id="IPR014729">
    <property type="entry name" value="Rossmann-like_a/b/a_fold"/>
</dbReference>
<evidence type="ECO:0000256" key="6">
    <source>
        <dbReference type="ARBA" id="ARBA00022679"/>
    </source>
</evidence>
<evidence type="ECO:0000256" key="13">
    <source>
        <dbReference type="ARBA" id="ARBA00047880"/>
    </source>
</evidence>
<dbReference type="InterPro" id="IPR023465">
    <property type="entry name" value="Riboflavin_kinase_dom_sf"/>
</dbReference>
<gene>
    <name evidence="18" type="ordered locus">Dole_2234</name>
</gene>
<dbReference type="Pfam" id="PF06574">
    <property type="entry name" value="FAD_syn"/>
    <property type="match status" value="1"/>
</dbReference>
<name>A8ZUU8_DESOH</name>
<dbReference type="KEGG" id="dol:Dole_2234"/>
<dbReference type="Proteomes" id="UP000008561">
    <property type="component" value="Chromosome"/>
</dbReference>
<dbReference type="STRING" id="96561.Dole_2234"/>
<feature type="domain" description="Riboflavin kinase" evidence="17">
    <location>
        <begin position="193"/>
        <end position="317"/>
    </location>
</feature>
<evidence type="ECO:0000259" key="17">
    <source>
        <dbReference type="SMART" id="SM00904"/>
    </source>
</evidence>
<dbReference type="CDD" id="cd02064">
    <property type="entry name" value="FAD_synthetase_N"/>
    <property type="match status" value="1"/>
</dbReference>
<keyword evidence="16" id="KW-0472">Membrane</keyword>
<evidence type="ECO:0000256" key="12">
    <source>
        <dbReference type="ARBA" id="ARBA00023268"/>
    </source>
</evidence>
<keyword evidence="10 15" id="KW-0274">FAD</keyword>
<comment type="catalytic activity">
    <reaction evidence="13 15">
        <text>riboflavin + ATP = FMN + ADP + H(+)</text>
        <dbReference type="Rhea" id="RHEA:14357"/>
        <dbReference type="ChEBI" id="CHEBI:15378"/>
        <dbReference type="ChEBI" id="CHEBI:30616"/>
        <dbReference type="ChEBI" id="CHEBI:57986"/>
        <dbReference type="ChEBI" id="CHEBI:58210"/>
        <dbReference type="ChEBI" id="CHEBI:456216"/>
        <dbReference type="EC" id="2.7.1.26"/>
    </reaction>
</comment>
<comment type="similarity">
    <text evidence="15">Belongs to the ribF family.</text>
</comment>
<dbReference type="SUPFAM" id="SSF82114">
    <property type="entry name" value="Riboflavin kinase-like"/>
    <property type="match status" value="1"/>
</dbReference>
<evidence type="ECO:0000256" key="11">
    <source>
        <dbReference type="ARBA" id="ARBA00022840"/>
    </source>
</evidence>
<dbReference type="GO" id="GO:0006747">
    <property type="term" value="P:FAD biosynthetic process"/>
    <property type="evidence" value="ECO:0007669"/>
    <property type="project" value="UniProtKB-UniRule"/>
</dbReference>
<dbReference type="GO" id="GO:0009231">
    <property type="term" value="P:riboflavin biosynthetic process"/>
    <property type="evidence" value="ECO:0007669"/>
    <property type="project" value="InterPro"/>
</dbReference>
<keyword evidence="6 15" id="KW-0808">Transferase</keyword>
<evidence type="ECO:0000256" key="1">
    <source>
        <dbReference type="ARBA" id="ARBA00002121"/>
    </source>
</evidence>
<dbReference type="EC" id="2.7.7.2" evidence="15"/>
<keyword evidence="7 15" id="KW-0548">Nucleotidyltransferase</keyword>
<evidence type="ECO:0000313" key="19">
    <source>
        <dbReference type="Proteomes" id="UP000008561"/>
    </source>
</evidence>
<evidence type="ECO:0000256" key="2">
    <source>
        <dbReference type="ARBA" id="ARBA00004726"/>
    </source>
</evidence>
<keyword evidence="12" id="KW-0511">Multifunctional enzyme</keyword>
<organism evidence="18 19">
    <name type="scientific">Desulfosudis oleivorans (strain DSM 6200 / JCM 39069 / Hxd3)</name>
    <name type="common">Desulfococcus oleovorans</name>
    <dbReference type="NCBI Taxonomy" id="96561"/>
    <lineage>
        <taxon>Bacteria</taxon>
        <taxon>Pseudomonadati</taxon>
        <taxon>Thermodesulfobacteriota</taxon>
        <taxon>Desulfobacteria</taxon>
        <taxon>Desulfobacterales</taxon>
        <taxon>Desulfosudaceae</taxon>
        <taxon>Desulfosudis</taxon>
    </lineage>
</organism>
<protein>
    <recommendedName>
        <fullName evidence="15">Riboflavin biosynthesis protein</fullName>
    </recommendedName>
    <domain>
        <recommendedName>
            <fullName evidence="15">Riboflavin kinase</fullName>
            <ecNumber evidence="15">2.7.1.26</ecNumber>
        </recommendedName>
        <alternativeName>
            <fullName evidence="15">Flavokinase</fullName>
        </alternativeName>
    </domain>
    <domain>
        <recommendedName>
            <fullName evidence="15">FMN adenylyltransferase</fullName>
            <ecNumber evidence="15">2.7.7.2</ecNumber>
        </recommendedName>
        <alternativeName>
            <fullName evidence="15">FAD pyrophosphorylase</fullName>
        </alternativeName>
        <alternativeName>
            <fullName evidence="15">FAD synthase</fullName>
        </alternativeName>
    </domain>
</protein>
<dbReference type="UniPathway" id="UPA00276">
    <property type="reaction ID" value="UER00406"/>
</dbReference>
<keyword evidence="16" id="KW-1133">Transmembrane helix</keyword>
<keyword evidence="8 15" id="KW-0547">Nucleotide-binding</keyword>
<dbReference type="Pfam" id="PF01687">
    <property type="entry name" value="Flavokinase"/>
    <property type="match status" value="1"/>
</dbReference>
<evidence type="ECO:0000256" key="14">
    <source>
        <dbReference type="ARBA" id="ARBA00049494"/>
    </source>
</evidence>
<dbReference type="Gene3D" id="3.40.50.620">
    <property type="entry name" value="HUPs"/>
    <property type="match status" value="1"/>
</dbReference>
<dbReference type="AlphaFoldDB" id="A8ZUU8"/>
<dbReference type="GO" id="GO:0009398">
    <property type="term" value="P:FMN biosynthetic process"/>
    <property type="evidence" value="ECO:0007669"/>
    <property type="project" value="UniProtKB-UniRule"/>
</dbReference>
<keyword evidence="16" id="KW-0812">Transmembrane</keyword>
<comment type="function">
    <text evidence="1">Catalyzes the phosphorylation of riboflavin to FMN followed by the adenylation of FMN to FAD.</text>
</comment>
<dbReference type="GO" id="GO:0008531">
    <property type="term" value="F:riboflavin kinase activity"/>
    <property type="evidence" value="ECO:0007669"/>
    <property type="project" value="UniProtKB-UniRule"/>
</dbReference>
<dbReference type="HOGENOM" id="CLU_048437_0_2_7"/>
<evidence type="ECO:0000256" key="16">
    <source>
        <dbReference type="SAM" id="Phobius"/>
    </source>
</evidence>
<dbReference type="InterPro" id="IPR015864">
    <property type="entry name" value="FAD_synthase"/>
</dbReference>
<dbReference type="NCBIfam" id="TIGR00125">
    <property type="entry name" value="cyt_tran_rel"/>
    <property type="match status" value="1"/>
</dbReference>
<feature type="transmembrane region" description="Helical" evidence="16">
    <location>
        <begin position="94"/>
        <end position="115"/>
    </location>
</feature>
<keyword evidence="9 15" id="KW-0418">Kinase</keyword>
<evidence type="ECO:0000256" key="15">
    <source>
        <dbReference type="PIRNR" id="PIRNR004491"/>
    </source>
</evidence>
<keyword evidence="19" id="KW-1185">Reference proteome</keyword>
<dbReference type="SUPFAM" id="SSF52374">
    <property type="entry name" value="Nucleotidylyl transferase"/>
    <property type="match status" value="1"/>
</dbReference>
<keyword evidence="11 15" id="KW-0067">ATP-binding</keyword>
<dbReference type="InterPro" id="IPR015865">
    <property type="entry name" value="Riboflavin_kinase_bac/euk"/>
</dbReference>
<keyword evidence="5 15" id="KW-0288">FMN</keyword>
<evidence type="ECO:0000256" key="9">
    <source>
        <dbReference type="ARBA" id="ARBA00022777"/>
    </source>
</evidence>
<evidence type="ECO:0000256" key="4">
    <source>
        <dbReference type="ARBA" id="ARBA00022630"/>
    </source>
</evidence>
<evidence type="ECO:0000313" key="18">
    <source>
        <dbReference type="EMBL" id="ABW68038.1"/>
    </source>
</evidence>
<dbReference type="Gene3D" id="2.40.30.30">
    <property type="entry name" value="Riboflavin kinase-like"/>
    <property type="match status" value="1"/>
</dbReference>
<evidence type="ECO:0000256" key="3">
    <source>
        <dbReference type="ARBA" id="ARBA00005201"/>
    </source>
</evidence>
<accession>A8ZUU8</accession>
<proteinExistence type="inferred from homology"/>
<dbReference type="PANTHER" id="PTHR22749">
    <property type="entry name" value="RIBOFLAVIN KINASE/FMN ADENYLYLTRANSFERASE"/>
    <property type="match status" value="1"/>
</dbReference>
<keyword evidence="4 15" id="KW-0285">Flavoprotein</keyword>
<dbReference type="NCBIfam" id="TIGR00083">
    <property type="entry name" value="ribF"/>
    <property type="match status" value="1"/>
</dbReference>
<sequence length="317" mass="34632">MKGGGFKMRVVEGLDSLEGPFERAVVTIGNFDGVHKGHQALFARVKEKAREIGGTAVAVTFEPHPAKVLHPNTPAPPRITLYEQKAELIAANGIDALVCIPFSMVFAALGAMAFLKDILIHRIGMKAIVVGRDYTFGKHREGNVDFLEKHAQELGFEVICEPWVDTVPGHGRISSTTVRKTVMAGDVAVAFDLLGRYYQVRGTVVSGRGRGGSALGFPTANIALTDELCPANGVYAVTVEYGGRRLKGVANIGYSPTFEDHLFTVEVHIFDFAEQITGQRIRVNFIERLRDEKKFSGIDELKRQIAVDAAEARRILA</sequence>
<dbReference type="NCBIfam" id="NF004162">
    <property type="entry name" value="PRK05627.1-5"/>
    <property type="match status" value="1"/>
</dbReference>
<dbReference type="InterPro" id="IPR004821">
    <property type="entry name" value="Cyt_trans-like"/>
</dbReference>
<dbReference type="PIRSF" id="PIRSF004491">
    <property type="entry name" value="FAD_Synth"/>
    <property type="match status" value="1"/>
</dbReference>
<dbReference type="eggNOG" id="COG0196">
    <property type="taxonomic scope" value="Bacteria"/>
</dbReference>
<dbReference type="FunFam" id="3.40.50.620:FF:000021">
    <property type="entry name" value="Riboflavin biosynthesis protein"/>
    <property type="match status" value="1"/>
</dbReference>
<dbReference type="GO" id="GO:0005524">
    <property type="term" value="F:ATP binding"/>
    <property type="evidence" value="ECO:0007669"/>
    <property type="project" value="UniProtKB-UniRule"/>
</dbReference>
<dbReference type="GO" id="GO:0003919">
    <property type="term" value="F:FMN adenylyltransferase activity"/>
    <property type="evidence" value="ECO:0007669"/>
    <property type="project" value="UniProtKB-UniRule"/>
</dbReference>
<dbReference type="EMBL" id="CP000859">
    <property type="protein sequence ID" value="ABW68038.1"/>
    <property type="molecule type" value="Genomic_DNA"/>
</dbReference>
<evidence type="ECO:0000256" key="5">
    <source>
        <dbReference type="ARBA" id="ARBA00022643"/>
    </source>
</evidence>
<reference evidence="18 19" key="1">
    <citation type="submission" date="2007-10" db="EMBL/GenBank/DDBJ databases">
        <title>Complete sequence of Desulfococcus oleovorans Hxd3.</title>
        <authorList>
            <consortium name="US DOE Joint Genome Institute"/>
            <person name="Copeland A."/>
            <person name="Lucas S."/>
            <person name="Lapidus A."/>
            <person name="Barry K."/>
            <person name="Glavina del Rio T."/>
            <person name="Dalin E."/>
            <person name="Tice H."/>
            <person name="Pitluck S."/>
            <person name="Kiss H."/>
            <person name="Brettin T."/>
            <person name="Bruce D."/>
            <person name="Detter J.C."/>
            <person name="Han C."/>
            <person name="Schmutz J."/>
            <person name="Larimer F."/>
            <person name="Land M."/>
            <person name="Hauser L."/>
            <person name="Kyrpides N."/>
            <person name="Kim E."/>
            <person name="Wawrik B."/>
            <person name="Richardson P."/>
        </authorList>
    </citation>
    <scope>NUCLEOTIDE SEQUENCE [LARGE SCALE GENOMIC DNA]</scope>
    <source>
        <strain evidence="19">DSM 6200 / JCM 39069 / Hxd3</strain>
    </source>
</reference>
<evidence type="ECO:0000256" key="8">
    <source>
        <dbReference type="ARBA" id="ARBA00022741"/>
    </source>
</evidence>
<comment type="catalytic activity">
    <reaction evidence="14 15">
        <text>FMN + ATP + H(+) = FAD + diphosphate</text>
        <dbReference type="Rhea" id="RHEA:17237"/>
        <dbReference type="ChEBI" id="CHEBI:15378"/>
        <dbReference type="ChEBI" id="CHEBI:30616"/>
        <dbReference type="ChEBI" id="CHEBI:33019"/>
        <dbReference type="ChEBI" id="CHEBI:57692"/>
        <dbReference type="ChEBI" id="CHEBI:58210"/>
        <dbReference type="EC" id="2.7.7.2"/>
    </reaction>
</comment>
<dbReference type="InterPro" id="IPR002606">
    <property type="entry name" value="Riboflavin_kinase_bac"/>
</dbReference>
<comment type="pathway">
    <text evidence="3 15">Cofactor biosynthesis; FMN biosynthesis; FMN from riboflavin (ATP route): step 1/1.</text>
</comment>
<dbReference type="InterPro" id="IPR023468">
    <property type="entry name" value="Riboflavin_kinase"/>
</dbReference>
<evidence type="ECO:0000256" key="10">
    <source>
        <dbReference type="ARBA" id="ARBA00022827"/>
    </source>
</evidence>